<sequence>MKYKDNVRRIVIPTINLAKFYRVCAYQKITPSSIGLTEKSFKRYINLKDYLFGKLVKAESFNIFIEVLRNSILSKIISKSELLQLANRPLNPSTIKRYFENKGNNISNSSTKALLSLMLKIHLIDQLVIIKSIRTEEGAEHDKELIRYYILRRRSFISVKELKNKFSDFPRKHKINDYLLELWVDQFLDIGGLDVPRLLCNNYNFKNLDPEQMKEYKSIEKIRVRETGELKVRVVIEDSYKLYPLDKRDEKSSDITIL</sequence>
<reference evidence="1" key="1">
    <citation type="journal article" date="2015" name="Nature">
        <title>Complex archaea that bridge the gap between prokaryotes and eukaryotes.</title>
        <authorList>
            <person name="Spang A."/>
            <person name="Saw J.H."/>
            <person name="Jorgensen S.L."/>
            <person name="Zaremba-Niedzwiedzka K."/>
            <person name="Martijn J."/>
            <person name="Lind A.E."/>
            <person name="van Eijk R."/>
            <person name="Schleper C."/>
            <person name="Guy L."/>
            <person name="Ettema T.J."/>
        </authorList>
    </citation>
    <scope>NUCLEOTIDE SEQUENCE</scope>
</reference>
<gene>
    <name evidence="1" type="ORF">LCGC14_0748390</name>
</gene>
<evidence type="ECO:0000313" key="1">
    <source>
        <dbReference type="EMBL" id="KKN38936.1"/>
    </source>
</evidence>
<dbReference type="AlphaFoldDB" id="A0A0F9SPP4"/>
<name>A0A0F9SPP4_9ZZZZ</name>
<accession>A0A0F9SPP4</accession>
<proteinExistence type="predicted"/>
<organism evidence="1">
    <name type="scientific">marine sediment metagenome</name>
    <dbReference type="NCBI Taxonomy" id="412755"/>
    <lineage>
        <taxon>unclassified sequences</taxon>
        <taxon>metagenomes</taxon>
        <taxon>ecological metagenomes</taxon>
    </lineage>
</organism>
<dbReference type="EMBL" id="LAZR01001793">
    <property type="protein sequence ID" value="KKN38936.1"/>
    <property type="molecule type" value="Genomic_DNA"/>
</dbReference>
<protein>
    <submittedName>
        <fullName evidence="1">Uncharacterized protein</fullName>
    </submittedName>
</protein>
<comment type="caution">
    <text evidence="1">The sequence shown here is derived from an EMBL/GenBank/DDBJ whole genome shotgun (WGS) entry which is preliminary data.</text>
</comment>